<evidence type="ECO:0000256" key="6">
    <source>
        <dbReference type="ARBA" id="ARBA00023136"/>
    </source>
</evidence>
<gene>
    <name evidence="8" type="ORF">Csa_3G828970</name>
</gene>
<dbReference type="GO" id="GO:0016020">
    <property type="term" value="C:membrane"/>
    <property type="evidence" value="ECO:0007669"/>
    <property type="project" value="UniProtKB-SubCell"/>
</dbReference>
<feature type="transmembrane region" description="Helical" evidence="7">
    <location>
        <begin position="7"/>
        <end position="27"/>
    </location>
</feature>
<keyword evidence="6 7" id="KW-0472">Membrane</keyword>
<proteinExistence type="inferred from homology"/>
<evidence type="ECO:0000256" key="5">
    <source>
        <dbReference type="ARBA" id="ARBA00022989"/>
    </source>
</evidence>
<evidence type="ECO:0000256" key="4">
    <source>
        <dbReference type="ARBA" id="ARBA00022692"/>
    </source>
</evidence>
<evidence type="ECO:0000256" key="3">
    <source>
        <dbReference type="ARBA" id="ARBA00022448"/>
    </source>
</evidence>
<comment type="similarity">
    <text evidence="2">Belongs to the YSL (TC 2.A.67.2) family.</text>
</comment>
<reference evidence="8 9" key="3">
    <citation type="journal article" date="2010" name="BMC Genomics">
        <title>Transcriptome sequencing and comparative analysis of cucumber flowers with different sex types.</title>
        <authorList>
            <person name="Guo S."/>
            <person name="Zheng Y."/>
            <person name="Joung J.G."/>
            <person name="Liu S."/>
            <person name="Zhang Z."/>
            <person name="Crasta O.R."/>
            <person name="Sobral B.W."/>
            <person name="Xu Y."/>
            <person name="Huang S."/>
            <person name="Fei Z."/>
        </authorList>
    </citation>
    <scope>NUCLEOTIDE SEQUENCE [LARGE SCALE GENOMIC DNA]</scope>
    <source>
        <strain evidence="9">cv. 9930</strain>
    </source>
</reference>
<dbReference type="EMBL" id="CM002924">
    <property type="protein sequence ID" value="KGN59608.1"/>
    <property type="molecule type" value="Genomic_DNA"/>
</dbReference>
<protein>
    <submittedName>
        <fullName evidence="8">Uncharacterized protein</fullName>
    </submittedName>
</protein>
<sequence>MTQGYRVFIAIAMILGDGLYHVFFMPFQTFYSLAKQKFSNEKLKMLIHHSKLLTTMLNGELINFLKDQIPKWVAMVGYVVLAAIPVITVPLIFHKLKWYGILAH</sequence>
<dbReference type="Proteomes" id="UP000029981">
    <property type="component" value="Chromosome 3"/>
</dbReference>
<comment type="subcellular location">
    <subcellularLocation>
        <location evidence="1">Membrane</location>
        <topology evidence="1">Multi-pass membrane protein</topology>
    </subcellularLocation>
</comment>
<keyword evidence="9" id="KW-1185">Reference proteome</keyword>
<keyword evidence="3" id="KW-0813">Transport</keyword>
<reference evidence="8 9" key="1">
    <citation type="journal article" date="2009" name="Nat. Genet.">
        <title>The genome of the cucumber, Cucumis sativus L.</title>
        <authorList>
            <person name="Huang S."/>
            <person name="Li R."/>
            <person name="Zhang Z."/>
            <person name="Li L."/>
            <person name="Gu X."/>
            <person name="Fan W."/>
            <person name="Lucas W.J."/>
            <person name="Wang X."/>
            <person name="Xie B."/>
            <person name="Ni P."/>
            <person name="Ren Y."/>
            <person name="Zhu H."/>
            <person name="Li J."/>
            <person name="Lin K."/>
            <person name="Jin W."/>
            <person name="Fei Z."/>
            <person name="Li G."/>
            <person name="Staub J."/>
            <person name="Kilian A."/>
            <person name="van der Vossen E.A."/>
            <person name="Wu Y."/>
            <person name="Guo J."/>
            <person name="He J."/>
            <person name="Jia Z."/>
            <person name="Ren Y."/>
            <person name="Tian G."/>
            <person name="Lu Y."/>
            <person name="Ruan J."/>
            <person name="Qian W."/>
            <person name="Wang M."/>
            <person name="Huang Q."/>
            <person name="Li B."/>
            <person name="Xuan Z."/>
            <person name="Cao J."/>
            <person name="Asan"/>
            <person name="Wu Z."/>
            <person name="Zhang J."/>
            <person name="Cai Q."/>
            <person name="Bai Y."/>
            <person name="Zhao B."/>
            <person name="Han Y."/>
            <person name="Li Y."/>
            <person name="Li X."/>
            <person name="Wang S."/>
            <person name="Shi Q."/>
            <person name="Liu S."/>
            <person name="Cho W.K."/>
            <person name="Kim J.Y."/>
            <person name="Xu Y."/>
            <person name="Heller-Uszynska K."/>
            <person name="Miao H."/>
            <person name="Cheng Z."/>
            <person name="Zhang S."/>
            <person name="Wu J."/>
            <person name="Yang Y."/>
            <person name="Kang H."/>
            <person name="Li M."/>
            <person name="Liang H."/>
            <person name="Ren X."/>
            <person name="Shi Z."/>
            <person name="Wen M."/>
            <person name="Jian M."/>
            <person name="Yang H."/>
            <person name="Zhang G."/>
            <person name="Yang Z."/>
            <person name="Chen R."/>
            <person name="Liu S."/>
            <person name="Li J."/>
            <person name="Ma L."/>
            <person name="Liu H."/>
            <person name="Zhou Y."/>
            <person name="Zhao J."/>
            <person name="Fang X."/>
            <person name="Li G."/>
            <person name="Fang L."/>
            <person name="Li Y."/>
            <person name="Liu D."/>
            <person name="Zheng H."/>
            <person name="Zhang Y."/>
            <person name="Qin N."/>
            <person name="Li Z."/>
            <person name="Yang G."/>
            <person name="Yang S."/>
            <person name="Bolund L."/>
            <person name="Kristiansen K."/>
            <person name="Zheng H."/>
            <person name="Li S."/>
            <person name="Zhang X."/>
            <person name="Yang H."/>
            <person name="Wang J."/>
            <person name="Sun R."/>
            <person name="Zhang B."/>
            <person name="Jiang S."/>
            <person name="Wang J."/>
            <person name="Du Y."/>
            <person name="Li S."/>
        </authorList>
    </citation>
    <scope>NUCLEOTIDE SEQUENCE [LARGE SCALE GENOMIC DNA]</scope>
    <source>
        <strain evidence="9">cv. 9930</strain>
    </source>
</reference>
<dbReference type="GO" id="GO:0035673">
    <property type="term" value="F:oligopeptide transmembrane transporter activity"/>
    <property type="evidence" value="ECO:0007669"/>
    <property type="project" value="InterPro"/>
</dbReference>
<dbReference type="InterPro" id="IPR045035">
    <property type="entry name" value="YSL-like"/>
</dbReference>
<dbReference type="STRING" id="3659.A0A0A0LCV1"/>
<dbReference type="OMA" id="WYGILAH"/>
<organism evidence="8 9">
    <name type="scientific">Cucumis sativus</name>
    <name type="common">Cucumber</name>
    <dbReference type="NCBI Taxonomy" id="3659"/>
    <lineage>
        <taxon>Eukaryota</taxon>
        <taxon>Viridiplantae</taxon>
        <taxon>Streptophyta</taxon>
        <taxon>Embryophyta</taxon>
        <taxon>Tracheophyta</taxon>
        <taxon>Spermatophyta</taxon>
        <taxon>Magnoliopsida</taxon>
        <taxon>eudicotyledons</taxon>
        <taxon>Gunneridae</taxon>
        <taxon>Pentapetalae</taxon>
        <taxon>rosids</taxon>
        <taxon>fabids</taxon>
        <taxon>Cucurbitales</taxon>
        <taxon>Cucurbitaceae</taxon>
        <taxon>Benincaseae</taxon>
        <taxon>Cucumis</taxon>
    </lineage>
</organism>
<evidence type="ECO:0000256" key="7">
    <source>
        <dbReference type="SAM" id="Phobius"/>
    </source>
</evidence>
<evidence type="ECO:0000256" key="1">
    <source>
        <dbReference type="ARBA" id="ARBA00004141"/>
    </source>
</evidence>
<reference evidence="8 9" key="2">
    <citation type="journal article" date="2009" name="PLoS ONE">
        <title>An integrated genetic and cytogenetic map of the cucumber genome.</title>
        <authorList>
            <person name="Ren Y."/>
            <person name="Zhang Z."/>
            <person name="Liu J."/>
            <person name="Staub J.E."/>
            <person name="Han Y."/>
            <person name="Cheng Z."/>
            <person name="Li X."/>
            <person name="Lu J."/>
            <person name="Miao H."/>
            <person name="Kang H."/>
            <person name="Xie B."/>
            <person name="Gu X."/>
            <person name="Wang X."/>
            <person name="Du Y."/>
            <person name="Jin W."/>
            <person name="Huang S."/>
        </authorList>
    </citation>
    <scope>NUCLEOTIDE SEQUENCE [LARGE SCALE GENOMIC DNA]</scope>
    <source>
        <strain evidence="9">cv. 9930</strain>
    </source>
</reference>
<evidence type="ECO:0000313" key="8">
    <source>
        <dbReference type="EMBL" id="KGN59608.1"/>
    </source>
</evidence>
<evidence type="ECO:0000313" key="9">
    <source>
        <dbReference type="Proteomes" id="UP000029981"/>
    </source>
</evidence>
<keyword evidence="5 7" id="KW-1133">Transmembrane helix</keyword>
<reference evidence="8 9" key="4">
    <citation type="journal article" date="2011" name="BMC Genomics">
        <title>RNA-Seq improves annotation of protein-coding genes in the cucumber genome.</title>
        <authorList>
            <person name="Li Z."/>
            <person name="Zhang Z."/>
            <person name="Yan P."/>
            <person name="Huang S."/>
            <person name="Fei Z."/>
            <person name="Lin K."/>
        </authorList>
    </citation>
    <scope>NUCLEOTIDE SEQUENCE [LARGE SCALE GENOMIC DNA]</scope>
    <source>
        <strain evidence="9">cv. 9930</strain>
    </source>
</reference>
<evidence type="ECO:0000256" key="2">
    <source>
        <dbReference type="ARBA" id="ARBA00010276"/>
    </source>
</evidence>
<keyword evidence="4 7" id="KW-0812">Transmembrane</keyword>
<accession>A0A0A0LCV1</accession>
<name>A0A0A0LCV1_CUCSA</name>
<dbReference type="InterPro" id="IPR004813">
    <property type="entry name" value="OPT"/>
</dbReference>
<dbReference type="PANTHER" id="PTHR31645:SF20">
    <property type="entry name" value="METAL-NICOTIANAMINE TRANSPORTER YSL7"/>
    <property type="match status" value="1"/>
</dbReference>
<dbReference type="Gramene" id="KGN59608">
    <property type="protein sequence ID" value="KGN59608"/>
    <property type="gene ID" value="Csa_3G828970"/>
</dbReference>
<dbReference type="Pfam" id="PF03169">
    <property type="entry name" value="OPT"/>
    <property type="match status" value="1"/>
</dbReference>
<dbReference type="PANTHER" id="PTHR31645">
    <property type="entry name" value="OLIGOPEPTIDE TRANSPORTER YGL114W-RELATED"/>
    <property type="match status" value="1"/>
</dbReference>
<feature type="transmembrane region" description="Helical" evidence="7">
    <location>
        <begin position="72"/>
        <end position="93"/>
    </location>
</feature>
<dbReference type="AlphaFoldDB" id="A0A0A0LCV1"/>